<organism evidence="1 2">
    <name type="scientific">Protea cynaroides</name>
    <dbReference type="NCBI Taxonomy" id="273540"/>
    <lineage>
        <taxon>Eukaryota</taxon>
        <taxon>Viridiplantae</taxon>
        <taxon>Streptophyta</taxon>
        <taxon>Embryophyta</taxon>
        <taxon>Tracheophyta</taxon>
        <taxon>Spermatophyta</taxon>
        <taxon>Magnoliopsida</taxon>
        <taxon>Proteales</taxon>
        <taxon>Proteaceae</taxon>
        <taxon>Protea</taxon>
    </lineage>
</organism>
<gene>
    <name evidence="1" type="ORF">NE237_025075</name>
</gene>
<accession>A0A9Q0JZ59</accession>
<keyword evidence="2" id="KW-1185">Reference proteome</keyword>
<reference evidence="1" key="1">
    <citation type="journal article" date="2023" name="Plant J.">
        <title>The genome of the king protea, Protea cynaroides.</title>
        <authorList>
            <person name="Chang J."/>
            <person name="Duong T.A."/>
            <person name="Schoeman C."/>
            <person name="Ma X."/>
            <person name="Roodt D."/>
            <person name="Barker N."/>
            <person name="Li Z."/>
            <person name="Van de Peer Y."/>
            <person name="Mizrachi E."/>
        </authorList>
    </citation>
    <scope>NUCLEOTIDE SEQUENCE</scope>
    <source>
        <tissue evidence="1">Young leaves</tissue>
    </source>
</reference>
<sequence length="149" mass="17210">MGLEDWLPLNRLKRAVKKVRFLLTFDLSRFRVASIMGRSNTQPRLSFNDRQSSFKDHKLSFKDQRLSFNDRPGLQAINDDADTGEAIGVSPIRALQRTMSSPMSQISSDEDIDRKAELFIQNFYSQLRMERQVSLKLRYCRSDSNGSDS</sequence>
<proteinExistence type="predicted"/>
<name>A0A9Q0JZ59_9MAGN</name>
<comment type="caution">
    <text evidence="1">The sequence shown here is derived from an EMBL/GenBank/DDBJ whole genome shotgun (WGS) entry which is preliminary data.</text>
</comment>
<evidence type="ECO:0000313" key="1">
    <source>
        <dbReference type="EMBL" id="KAJ4957964.1"/>
    </source>
</evidence>
<protein>
    <submittedName>
        <fullName evidence="1">Uncharacterized protein</fullName>
    </submittedName>
</protein>
<dbReference type="EMBL" id="JAMYWD010000010">
    <property type="protein sequence ID" value="KAJ4957964.1"/>
    <property type="molecule type" value="Genomic_DNA"/>
</dbReference>
<dbReference type="InterPro" id="IPR008480">
    <property type="entry name" value="DUF761_pln"/>
</dbReference>
<evidence type="ECO:0000313" key="2">
    <source>
        <dbReference type="Proteomes" id="UP001141806"/>
    </source>
</evidence>
<dbReference type="Pfam" id="PF05553">
    <property type="entry name" value="DUF761"/>
    <property type="match status" value="1"/>
</dbReference>
<dbReference type="Proteomes" id="UP001141806">
    <property type="component" value="Unassembled WGS sequence"/>
</dbReference>
<dbReference type="OrthoDB" id="1682876at2759"/>
<dbReference type="AlphaFoldDB" id="A0A9Q0JZ59"/>